<organism evidence="2 3">
    <name type="scientific">Bernardetia litoralis (strain ATCC 23117 / DSM 6794 / NBRC 15988 / NCIMB 1366 / Fx l1 / Sio-4)</name>
    <name type="common">Flexibacter litoralis</name>
    <dbReference type="NCBI Taxonomy" id="880071"/>
    <lineage>
        <taxon>Bacteria</taxon>
        <taxon>Pseudomonadati</taxon>
        <taxon>Bacteroidota</taxon>
        <taxon>Cytophagia</taxon>
        <taxon>Cytophagales</taxon>
        <taxon>Bernardetiaceae</taxon>
        <taxon>Bernardetia</taxon>
    </lineage>
</organism>
<accession>I4AEZ1</accession>
<keyword evidence="1" id="KW-0812">Transmembrane</keyword>
<protein>
    <submittedName>
        <fullName evidence="2">Uncharacterized protein</fullName>
    </submittedName>
</protein>
<dbReference type="STRING" id="880071.Fleli_0014"/>
<evidence type="ECO:0000313" key="3">
    <source>
        <dbReference type="Proteomes" id="UP000006054"/>
    </source>
</evidence>
<dbReference type="EMBL" id="CP003345">
    <property type="protein sequence ID" value="AFM02526.1"/>
    <property type="molecule type" value="Genomic_DNA"/>
</dbReference>
<feature type="transmembrane region" description="Helical" evidence="1">
    <location>
        <begin position="45"/>
        <end position="70"/>
    </location>
</feature>
<evidence type="ECO:0000256" key="1">
    <source>
        <dbReference type="SAM" id="Phobius"/>
    </source>
</evidence>
<dbReference type="HOGENOM" id="CLU_2736639_0_0_10"/>
<gene>
    <name evidence="2" type="ordered locus">Fleli_0014</name>
</gene>
<evidence type="ECO:0000313" key="2">
    <source>
        <dbReference type="EMBL" id="AFM02526.1"/>
    </source>
</evidence>
<keyword evidence="1" id="KW-0472">Membrane</keyword>
<keyword evidence="3" id="KW-1185">Reference proteome</keyword>
<proteinExistence type="predicted"/>
<dbReference type="Proteomes" id="UP000006054">
    <property type="component" value="Chromosome"/>
</dbReference>
<name>I4AEZ1_BERLS</name>
<keyword evidence="1" id="KW-1133">Transmembrane helix</keyword>
<dbReference type="AlphaFoldDB" id="I4AEZ1"/>
<reference evidence="3" key="1">
    <citation type="submission" date="2012-06" db="EMBL/GenBank/DDBJ databases">
        <title>The complete genome of Flexibacter litoralis DSM 6794.</title>
        <authorList>
            <person name="Lucas S."/>
            <person name="Copeland A."/>
            <person name="Lapidus A."/>
            <person name="Glavina del Rio T."/>
            <person name="Dalin E."/>
            <person name="Tice H."/>
            <person name="Bruce D."/>
            <person name="Goodwin L."/>
            <person name="Pitluck S."/>
            <person name="Peters L."/>
            <person name="Ovchinnikova G."/>
            <person name="Lu M."/>
            <person name="Kyrpides N."/>
            <person name="Mavromatis K."/>
            <person name="Ivanova N."/>
            <person name="Brettin T."/>
            <person name="Detter J.C."/>
            <person name="Han C."/>
            <person name="Larimer F."/>
            <person name="Land M."/>
            <person name="Hauser L."/>
            <person name="Markowitz V."/>
            <person name="Cheng J.-F."/>
            <person name="Hugenholtz P."/>
            <person name="Woyke T."/>
            <person name="Wu D."/>
            <person name="Spring S."/>
            <person name="Lang E."/>
            <person name="Kopitz M."/>
            <person name="Brambilla E."/>
            <person name="Klenk H.-P."/>
            <person name="Eisen J.A."/>
        </authorList>
    </citation>
    <scope>NUCLEOTIDE SEQUENCE [LARGE SCALE GENOMIC DNA]</scope>
    <source>
        <strain evidence="3">ATCC 23117 / DSM 6794 / NBRC 15988 / NCIMB 1366 / Sio-4</strain>
    </source>
</reference>
<sequence length="72" mass="7681" precursor="true">MSDSSNGAGLGFLLVLVTIGSWLGSGLMAWNWIEPHSFGGMLAFLFAWPICGYLTDTVLAFVIAAIAALFRN</sequence>
<feature type="transmembrane region" description="Helical" evidence="1">
    <location>
        <begin position="12"/>
        <end position="33"/>
    </location>
</feature>
<dbReference type="KEGG" id="fli:Fleli_0014"/>